<sequence length="778" mass="87818">MGECGNRVESMDSGQGQGTDSGQNIQGQSNDGQPTQPGTSEQPNTMVEPTPTQRNRRARKPTRMARLTLRYPGKVKILFDSQRLMAIGPKKKIADSFRSYLGFLGRKQPSILLKSWKSVSANTKELIWQAILEKFEIFLVDDNKEIELSLVDVKLQKRFKRKWVNYVGRRWAVFKTNLTTNFIYGKKKDEPPYVKEYEFLDKETWDAFVALRLSEEEKAKRLKAQEIQSQNKCPQRCSRGGYEVLTQKMIDEKIKARQNDSADPSAIIEPPSPPSRHETWKRARIKPSGEYINEATSVIAAKIDALQQEQSSGSFTPSGRNDLLAVAIGKPDHPSRVRGVGKGYTVRTYFGKQERATDGMVSREEVSAIIAEMKASMQAEMQANLRAEMKMILSSQASSGADPLTPLGMSAKGSCAPETNANDQQDEHVGNEVGDCELYVEDPHKRLVAYGRIHELGSQIHHRKMNEGEVRVSVERVVVGDALVPIPTEEVTKVGEAPNQFIAWPRRLVVETVVKQVNPQRELFPNRCSQVNEEPQNMPLNKTDALKTLWFAAADIKESRNLRIEAGIVGLTRTSVHINQVDIMGLLATGTISVSVMKFYNKCLYNLLKSSGKADRYGLMCPLTIQSHGNNEDMGLIRNRIGEGGFDCFLLPLYDKGWELMALCPKFGCITWFSCMMKGKKPKKKFPEMIETTFEAYHVVKGMRSNTLSKPKWVYPKCCPQDVGDADCGLFVMRHMLEIIKLDVVDSFEKVLSMEEPYSSDDIDDVRRRWAECFLEVM</sequence>
<dbReference type="InterPro" id="IPR058352">
    <property type="entry name" value="DUF8039"/>
</dbReference>
<evidence type="ECO:0000259" key="2">
    <source>
        <dbReference type="Pfam" id="PF26133"/>
    </source>
</evidence>
<feature type="domain" description="DUF8039" evidence="2">
    <location>
        <begin position="432"/>
        <end position="510"/>
    </location>
</feature>
<dbReference type="PANTHER" id="PTHR33018:SF34">
    <property type="entry name" value="OS02G0472350 PROTEIN"/>
    <property type="match status" value="1"/>
</dbReference>
<reference evidence="4" key="1">
    <citation type="journal article" date="2024" name="IScience">
        <title>Strigolactones Initiate the Formation of Haustorium-like Structures in Castilleja.</title>
        <authorList>
            <person name="Buerger M."/>
            <person name="Peterson D."/>
            <person name="Chory J."/>
        </authorList>
    </citation>
    <scope>NUCLEOTIDE SEQUENCE [LARGE SCALE GENOMIC DNA]</scope>
</reference>
<evidence type="ECO:0000256" key="1">
    <source>
        <dbReference type="SAM" id="MobiDB-lite"/>
    </source>
</evidence>
<dbReference type="GO" id="GO:0000502">
    <property type="term" value="C:proteasome complex"/>
    <property type="evidence" value="ECO:0007669"/>
    <property type="project" value="UniProtKB-KW"/>
</dbReference>
<proteinExistence type="predicted"/>
<accession>A0ABD3DBR4</accession>
<comment type="caution">
    <text evidence="3">The sequence shown here is derived from an EMBL/GenBank/DDBJ whole genome shotgun (WGS) entry which is preliminary data.</text>
</comment>
<dbReference type="GO" id="GO:0016787">
    <property type="term" value="F:hydrolase activity"/>
    <property type="evidence" value="ECO:0007669"/>
    <property type="project" value="UniProtKB-KW"/>
</dbReference>
<dbReference type="EMBL" id="JAVIJP010000019">
    <property type="protein sequence ID" value="KAL3638589.1"/>
    <property type="molecule type" value="Genomic_DNA"/>
</dbReference>
<feature type="compositionally biased region" description="Low complexity" evidence="1">
    <location>
        <begin position="12"/>
        <end position="23"/>
    </location>
</feature>
<evidence type="ECO:0000313" key="4">
    <source>
        <dbReference type="Proteomes" id="UP001632038"/>
    </source>
</evidence>
<gene>
    <name evidence="3" type="primary">PSMB3_44</name>
    <name evidence="3" type="ORF">CASFOL_017960</name>
</gene>
<keyword evidence="3" id="KW-0378">Hydrolase</keyword>
<keyword evidence="4" id="KW-1185">Reference proteome</keyword>
<dbReference type="EC" id="3.-.-.-" evidence="3"/>
<feature type="compositionally biased region" description="Polar residues" evidence="1">
    <location>
        <begin position="24"/>
        <end position="53"/>
    </location>
</feature>
<dbReference type="InterPro" id="IPR038765">
    <property type="entry name" value="Papain-like_cys_pep_sf"/>
</dbReference>
<feature type="compositionally biased region" description="Basic residues" evidence="1">
    <location>
        <begin position="54"/>
        <end position="63"/>
    </location>
</feature>
<keyword evidence="3" id="KW-0647">Proteasome</keyword>
<dbReference type="Pfam" id="PF26133">
    <property type="entry name" value="DUF8039"/>
    <property type="match status" value="1"/>
</dbReference>
<feature type="region of interest" description="Disordered" evidence="1">
    <location>
        <begin position="1"/>
        <end position="64"/>
    </location>
</feature>
<organism evidence="3 4">
    <name type="scientific">Castilleja foliolosa</name>
    <dbReference type="NCBI Taxonomy" id="1961234"/>
    <lineage>
        <taxon>Eukaryota</taxon>
        <taxon>Viridiplantae</taxon>
        <taxon>Streptophyta</taxon>
        <taxon>Embryophyta</taxon>
        <taxon>Tracheophyta</taxon>
        <taxon>Spermatophyta</taxon>
        <taxon>Magnoliopsida</taxon>
        <taxon>eudicotyledons</taxon>
        <taxon>Gunneridae</taxon>
        <taxon>Pentapetalae</taxon>
        <taxon>asterids</taxon>
        <taxon>lamiids</taxon>
        <taxon>Lamiales</taxon>
        <taxon>Orobanchaceae</taxon>
        <taxon>Pedicularideae</taxon>
        <taxon>Castillejinae</taxon>
        <taxon>Castilleja</taxon>
    </lineage>
</organism>
<dbReference type="AlphaFoldDB" id="A0ABD3DBR4"/>
<evidence type="ECO:0000313" key="3">
    <source>
        <dbReference type="EMBL" id="KAL3638589.1"/>
    </source>
</evidence>
<protein>
    <submittedName>
        <fullName evidence="3">Proteasome subunit beta type-3</fullName>
        <ecNumber evidence="3">3.-.-.-</ecNumber>
    </submittedName>
</protein>
<dbReference type="PANTHER" id="PTHR33018">
    <property type="entry name" value="OS10G0338966 PROTEIN-RELATED"/>
    <property type="match status" value="1"/>
</dbReference>
<feature type="region of interest" description="Disordered" evidence="1">
    <location>
        <begin position="256"/>
        <end position="279"/>
    </location>
</feature>
<name>A0ABD3DBR4_9LAMI</name>
<dbReference type="SUPFAM" id="SSF54001">
    <property type="entry name" value="Cysteine proteinases"/>
    <property type="match status" value="1"/>
</dbReference>
<dbReference type="Proteomes" id="UP001632038">
    <property type="component" value="Unassembled WGS sequence"/>
</dbReference>
<dbReference type="Gene3D" id="3.40.395.10">
    <property type="entry name" value="Adenoviral Proteinase, Chain A"/>
    <property type="match status" value="1"/>
</dbReference>